<dbReference type="SMART" id="SM00355">
    <property type="entry name" value="ZnF_C2H2"/>
    <property type="match status" value="8"/>
</dbReference>
<evidence type="ECO:0000256" key="5">
    <source>
        <dbReference type="ARBA" id="ARBA00023125"/>
    </source>
</evidence>
<feature type="domain" description="C2H2-type" evidence="8">
    <location>
        <begin position="583"/>
        <end position="606"/>
    </location>
</feature>
<evidence type="ECO:0000256" key="3">
    <source>
        <dbReference type="ARBA" id="ARBA00022771"/>
    </source>
</evidence>
<evidence type="ECO:0000256" key="2">
    <source>
        <dbReference type="ARBA" id="ARBA00022737"/>
    </source>
</evidence>
<evidence type="ECO:0000313" key="10">
    <source>
        <dbReference type="Proteomes" id="UP000594260"/>
    </source>
</evidence>
<dbReference type="OMA" id="FTCEYHT"/>
<dbReference type="FunFam" id="3.30.160.60:FF:000176">
    <property type="entry name" value="zinc finger protein 70"/>
    <property type="match status" value="1"/>
</dbReference>
<dbReference type="EnsemblMetazoa" id="XM_022807684">
    <property type="protein sequence ID" value="XP_022663419"/>
    <property type="gene ID" value="LOC111251267"/>
</dbReference>
<feature type="region of interest" description="Disordered" evidence="7">
    <location>
        <begin position="138"/>
        <end position="174"/>
    </location>
</feature>
<dbReference type="GeneID" id="111251267"/>
<dbReference type="GO" id="GO:0043565">
    <property type="term" value="F:sequence-specific DNA binding"/>
    <property type="evidence" value="ECO:0007669"/>
    <property type="project" value="TreeGrafter"/>
</dbReference>
<feature type="domain" description="C2H2-type" evidence="8">
    <location>
        <begin position="301"/>
        <end position="329"/>
    </location>
</feature>
<dbReference type="PANTHER" id="PTHR24408">
    <property type="entry name" value="ZINC FINGER PROTEIN"/>
    <property type="match status" value="1"/>
</dbReference>
<dbReference type="InterPro" id="IPR013087">
    <property type="entry name" value="Znf_C2H2_type"/>
</dbReference>
<name>A0A7M7MB61_VARDE</name>
<dbReference type="PROSITE" id="PS00028">
    <property type="entry name" value="ZINC_FINGER_C2H2_1"/>
    <property type="match status" value="4"/>
</dbReference>
<dbReference type="PANTHER" id="PTHR24408:SF58">
    <property type="entry name" value="TRANSCRIPTION FACTOR (TFIIIA), PUTATIVE (AFU_ORTHOLOGUE AFUA_1G05150)-RELATED"/>
    <property type="match status" value="1"/>
</dbReference>
<dbReference type="Gene3D" id="3.30.160.60">
    <property type="entry name" value="Classic Zinc Finger"/>
    <property type="match status" value="7"/>
</dbReference>
<dbReference type="GO" id="GO:0008270">
    <property type="term" value="F:zinc ion binding"/>
    <property type="evidence" value="ECO:0007669"/>
    <property type="project" value="UniProtKB-KW"/>
</dbReference>
<feature type="domain" description="C2H2-type" evidence="8">
    <location>
        <begin position="441"/>
        <end position="468"/>
    </location>
</feature>
<feature type="domain" description="C2H2-type" evidence="8">
    <location>
        <begin position="469"/>
        <end position="492"/>
    </location>
</feature>
<organism evidence="9 10">
    <name type="scientific">Varroa destructor</name>
    <name type="common">Honeybee mite</name>
    <dbReference type="NCBI Taxonomy" id="109461"/>
    <lineage>
        <taxon>Eukaryota</taxon>
        <taxon>Metazoa</taxon>
        <taxon>Ecdysozoa</taxon>
        <taxon>Arthropoda</taxon>
        <taxon>Chelicerata</taxon>
        <taxon>Arachnida</taxon>
        <taxon>Acari</taxon>
        <taxon>Parasitiformes</taxon>
        <taxon>Mesostigmata</taxon>
        <taxon>Gamasina</taxon>
        <taxon>Dermanyssoidea</taxon>
        <taxon>Varroidae</taxon>
        <taxon>Varroa</taxon>
    </lineage>
</organism>
<dbReference type="Proteomes" id="UP000594260">
    <property type="component" value="Unplaced"/>
</dbReference>
<evidence type="ECO:0000256" key="6">
    <source>
        <dbReference type="PROSITE-ProRule" id="PRU00042"/>
    </source>
</evidence>
<sequence length="622" mass="70663">MYEQFTPRKGRLSAKSVAKATRPPRLYLIRVSFRHVLRAPQPQPPAVTSAGNTSEFLVRLADSSFQCSLCGYVSANSSNVIRHIRVHTGEKPFACSFCGKAFTQKGAMQKHERSHERAAFQEVATETCELRANQASEIAQKEQRHQQEQQQSTESDIDSKSDRGPSPAADPTAPTIMPVMDAFLSAAKLKSFIVVQDSFRSVKCVYAKMVIEVPDGRIDSILATKLAGRPYNNHWGLQSSYLLTRRGRPPRDINFPVAIEENPDLHSEQRRVYRCTMCHYSTAVKGSMETHVRRHTGEKPFECGACGRAFAQRGILYRHFREVHQNVKRHGRFEDFMSYKIISLIDVSVCGGRQDKAIQNRENSNLLKLRLYTVEVSSSSSNLGFFRLGDESPPERSRKSSNRKYELSPHFRVVDEESVDSILPSFEDADHYSYDPVNRMHSCKYCPYTSPQRGHMTCHVRTHTGEKPFKCTLCGKSFSQKSILTRHLKLTHKMPVSADTPALLWYMETTAVTSTFLESVASLESVVSNVPPEASSCSWSASPEEELFYRVGAQFRCFLCMYVSKKRLHMTDHVRTHTGAKPFGCVMCGKNFRTKSMLTWHIRNVHRLHCLKLQPETRSSRK</sequence>
<keyword evidence="2" id="KW-0677">Repeat</keyword>
<evidence type="ECO:0000313" key="9">
    <source>
        <dbReference type="EnsemblMetazoa" id="XP_022663419"/>
    </source>
</evidence>
<dbReference type="GO" id="GO:0000981">
    <property type="term" value="F:DNA-binding transcription factor activity, RNA polymerase II-specific"/>
    <property type="evidence" value="ECO:0007669"/>
    <property type="project" value="TreeGrafter"/>
</dbReference>
<keyword evidence="4" id="KW-0862">Zinc</keyword>
<dbReference type="InParanoid" id="A0A7M7MB61"/>
<evidence type="ECO:0000256" key="7">
    <source>
        <dbReference type="SAM" id="MobiDB-lite"/>
    </source>
</evidence>
<dbReference type="FunFam" id="3.30.160.60:FF:002343">
    <property type="entry name" value="Zinc finger protein 33A"/>
    <property type="match status" value="3"/>
</dbReference>
<protein>
    <recommendedName>
        <fullName evidence="8">C2H2-type domain-containing protein</fullName>
    </recommendedName>
</protein>
<dbReference type="OrthoDB" id="6077919at2759"/>
<feature type="domain" description="C2H2-type" evidence="8">
    <location>
        <begin position="65"/>
        <end position="92"/>
    </location>
</feature>
<proteinExistence type="predicted"/>
<feature type="domain" description="C2H2-type" evidence="8">
    <location>
        <begin position="555"/>
        <end position="582"/>
    </location>
</feature>
<dbReference type="Pfam" id="PF00096">
    <property type="entry name" value="zf-C2H2"/>
    <property type="match status" value="4"/>
</dbReference>
<feature type="domain" description="C2H2-type" evidence="8">
    <location>
        <begin position="273"/>
        <end position="300"/>
    </location>
</feature>
<dbReference type="AlphaFoldDB" id="A0A7M7MB61"/>
<dbReference type="SUPFAM" id="SSF57667">
    <property type="entry name" value="beta-beta-alpha zinc fingers"/>
    <property type="match status" value="4"/>
</dbReference>
<feature type="domain" description="C2H2-type" evidence="8">
    <location>
        <begin position="93"/>
        <end position="115"/>
    </location>
</feature>
<evidence type="ECO:0000259" key="8">
    <source>
        <dbReference type="PROSITE" id="PS50157"/>
    </source>
</evidence>
<accession>A0A7M7MB61</accession>
<dbReference type="FunCoup" id="A0A7M7MB61">
    <property type="interactions" value="1832"/>
</dbReference>
<keyword evidence="3 6" id="KW-0863">Zinc-finger</keyword>
<evidence type="ECO:0000256" key="1">
    <source>
        <dbReference type="ARBA" id="ARBA00022723"/>
    </source>
</evidence>
<dbReference type="RefSeq" id="XP_022663419.1">
    <property type="nucleotide sequence ID" value="XM_022807684.1"/>
</dbReference>
<dbReference type="KEGG" id="vde:111251267"/>
<keyword evidence="5" id="KW-0238">DNA-binding</keyword>
<dbReference type="PROSITE" id="PS50157">
    <property type="entry name" value="ZINC_FINGER_C2H2_2"/>
    <property type="match status" value="8"/>
</dbReference>
<dbReference type="GO" id="GO:0005634">
    <property type="term" value="C:nucleus"/>
    <property type="evidence" value="ECO:0007669"/>
    <property type="project" value="TreeGrafter"/>
</dbReference>
<evidence type="ECO:0000256" key="4">
    <source>
        <dbReference type="ARBA" id="ARBA00022833"/>
    </source>
</evidence>
<keyword evidence="1" id="KW-0479">Metal-binding</keyword>
<reference evidence="9" key="1">
    <citation type="submission" date="2021-01" db="UniProtKB">
        <authorList>
            <consortium name="EnsemblMetazoa"/>
        </authorList>
    </citation>
    <scope>IDENTIFICATION</scope>
</reference>
<keyword evidence="10" id="KW-1185">Reference proteome</keyword>
<dbReference type="InterPro" id="IPR036236">
    <property type="entry name" value="Znf_C2H2_sf"/>
</dbReference>